<comment type="pathway">
    <text evidence="1">Quinol/quinone metabolism; menaquinone biosynthesis.</text>
</comment>
<keyword evidence="5" id="KW-1185">Reference proteome</keyword>
<name>A0ABW0W3I4_9BACL</name>
<accession>A0ABW0W3I4</accession>
<comment type="catalytic activity">
    <reaction evidence="1">
        <text>futalosine + H2O = dehypoxanthine futalosine + hypoxanthine</text>
        <dbReference type="Rhea" id="RHEA:25904"/>
        <dbReference type="ChEBI" id="CHEBI:15377"/>
        <dbReference type="ChEBI" id="CHEBI:17368"/>
        <dbReference type="ChEBI" id="CHEBI:58863"/>
        <dbReference type="ChEBI" id="CHEBI:58864"/>
        <dbReference type="EC" id="3.2.2.26"/>
    </reaction>
</comment>
<comment type="similarity">
    <text evidence="1">Belongs to the PNP/UDP phosphorylase family. Futalosine hydrolase subfamily.</text>
</comment>
<proteinExistence type="inferred from homology"/>
<dbReference type="NCBIfam" id="TIGR03664">
    <property type="entry name" value="fut_nucase"/>
    <property type="match status" value="1"/>
</dbReference>
<comment type="function">
    <text evidence="1">Catalyzes the hydrolysis of futalosine (FL) to dehypoxanthine futalosine (DHFL) and hypoxanthine, a step in the biosynthesis of menaquinone (MK, vitamin K2).</text>
</comment>
<dbReference type="Gene3D" id="3.40.50.1580">
    <property type="entry name" value="Nucleoside phosphorylase domain"/>
    <property type="match status" value="1"/>
</dbReference>
<dbReference type="InterPro" id="IPR019963">
    <property type="entry name" value="FL_hydrolase_MqnB"/>
</dbReference>
<dbReference type="RefSeq" id="WP_379190644.1">
    <property type="nucleotide sequence ID" value="NZ_JBHSOW010000088.1"/>
</dbReference>
<comment type="caution">
    <text evidence="4">The sequence shown here is derived from an EMBL/GenBank/DDBJ whole genome shotgun (WGS) entry which is preliminary data.</text>
</comment>
<dbReference type="PANTHER" id="PTHR46832:SF2">
    <property type="entry name" value="FUTALOSINE HYDROLASE"/>
    <property type="match status" value="1"/>
</dbReference>
<protein>
    <recommendedName>
        <fullName evidence="1 2">Futalosine hydrolase</fullName>
        <shortName evidence="1">FL hydrolase</shortName>
        <ecNumber evidence="1 2">3.2.2.26</ecNumber>
    </recommendedName>
    <alternativeName>
        <fullName evidence="1">Futalosine nucleosidase</fullName>
    </alternativeName>
    <alternativeName>
        <fullName evidence="1">Menaquinone biosynthetic enzyme MqnB</fullName>
    </alternativeName>
</protein>
<organism evidence="4 5">
    <name type="scientific">Paenibacillus solisilvae</name>
    <dbReference type="NCBI Taxonomy" id="2486751"/>
    <lineage>
        <taxon>Bacteria</taxon>
        <taxon>Bacillati</taxon>
        <taxon>Bacillota</taxon>
        <taxon>Bacilli</taxon>
        <taxon>Bacillales</taxon>
        <taxon>Paenibacillaceae</taxon>
        <taxon>Paenibacillus</taxon>
    </lineage>
</organism>
<gene>
    <name evidence="1" type="primary">mqnB</name>
    <name evidence="4" type="ORF">ACFPYJ_23395</name>
</gene>
<dbReference type="Proteomes" id="UP001596047">
    <property type="component" value="Unassembled WGS sequence"/>
</dbReference>
<sequence>MTADNNVHSSSMSFRQEHSRKRTLIVTAVEAEREAVLRGLGGQKDVDVLAGGVGPIAVAAKTAAALAAANYSLVISAGIGGGFAGQAEVGSVVVATESVSADLGVETADAFLSFEELGFGTTRFQVNTGLVQSLTAALKAAGLTVASGPILTVSTATGTAEHAAALAARVPGAAVEAMEGYGVASAAHNLGIPFIEIRTISNQVGPRDRDAWRIGDALKALQSASTVIAEVLI</sequence>
<keyword evidence="4" id="KW-0326">Glycosidase</keyword>
<dbReference type="Pfam" id="PF01048">
    <property type="entry name" value="PNP_UDP_1"/>
    <property type="match status" value="1"/>
</dbReference>
<keyword evidence="1" id="KW-0474">Menaquinone biosynthesis</keyword>
<evidence type="ECO:0000313" key="5">
    <source>
        <dbReference type="Proteomes" id="UP001596047"/>
    </source>
</evidence>
<dbReference type="EC" id="3.2.2.26" evidence="1 2"/>
<feature type="domain" description="Nucleoside phosphorylase" evidence="3">
    <location>
        <begin position="39"/>
        <end position="232"/>
    </location>
</feature>
<dbReference type="InterPro" id="IPR000845">
    <property type="entry name" value="Nucleoside_phosphorylase_d"/>
</dbReference>
<dbReference type="PANTHER" id="PTHR46832">
    <property type="entry name" value="5'-METHYLTHIOADENOSINE/S-ADENOSYLHOMOCYSTEINE NUCLEOSIDASE"/>
    <property type="match status" value="1"/>
</dbReference>
<evidence type="ECO:0000256" key="2">
    <source>
        <dbReference type="NCBIfam" id="TIGR03664"/>
    </source>
</evidence>
<dbReference type="InterPro" id="IPR035994">
    <property type="entry name" value="Nucleoside_phosphorylase_sf"/>
</dbReference>
<dbReference type="EMBL" id="JBHSOW010000088">
    <property type="protein sequence ID" value="MFC5652008.1"/>
    <property type="molecule type" value="Genomic_DNA"/>
</dbReference>
<reference evidence="5" key="1">
    <citation type="journal article" date="2019" name="Int. J. Syst. Evol. Microbiol.">
        <title>The Global Catalogue of Microorganisms (GCM) 10K type strain sequencing project: providing services to taxonomists for standard genome sequencing and annotation.</title>
        <authorList>
            <consortium name="The Broad Institute Genomics Platform"/>
            <consortium name="The Broad Institute Genome Sequencing Center for Infectious Disease"/>
            <person name="Wu L."/>
            <person name="Ma J."/>
        </authorList>
    </citation>
    <scope>NUCLEOTIDE SEQUENCE [LARGE SCALE GENOMIC DNA]</scope>
    <source>
        <strain evidence="5">CGMCC 1.3240</strain>
    </source>
</reference>
<evidence type="ECO:0000256" key="1">
    <source>
        <dbReference type="HAMAP-Rule" id="MF_00991"/>
    </source>
</evidence>
<dbReference type="NCBIfam" id="NF006087">
    <property type="entry name" value="PRK08236.1"/>
    <property type="match status" value="1"/>
</dbReference>
<evidence type="ECO:0000313" key="4">
    <source>
        <dbReference type="EMBL" id="MFC5652008.1"/>
    </source>
</evidence>
<dbReference type="CDD" id="cd17766">
    <property type="entry name" value="futalosine_nucleosidase_MqnB"/>
    <property type="match status" value="1"/>
</dbReference>
<keyword evidence="1 4" id="KW-0378">Hydrolase</keyword>
<dbReference type="GO" id="GO:0016798">
    <property type="term" value="F:hydrolase activity, acting on glycosyl bonds"/>
    <property type="evidence" value="ECO:0007669"/>
    <property type="project" value="UniProtKB-KW"/>
</dbReference>
<dbReference type="HAMAP" id="MF_00991">
    <property type="entry name" value="MqnB"/>
    <property type="match status" value="1"/>
</dbReference>
<dbReference type="SUPFAM" id="SSF53167">
    <property type="entry name" value="Purine and uridine phosphorylases"/>
    <property type="match status" value="1"/>
</dbReference>
<evidence type="ECO:0000259" key="3">
    <source>
        <dbReference type="Pfam" id="PF01048"/>
    </source>
</evidence>